<keyword evidence="2" id="KW-1185">Reference proteome</keyword>
<dbReference type="InterPro" id="IPR009057">
    <property type="entry name" value="Homeodomain-like_sf"/>
</dbReference>
<protein>
    <submittedName>
        <fullName evidence="1">TetR/AcrR family transcriptional regulator</fullName>
    </submittedName>
</protein>
<reference evidence="1 2" key="1">
    <citation type="journal article" date="2015" name="Biotechnol. Bioeng.">
        <title>Genome sequence and phenotypic characterization of Caulobacter segnis.</title>
        <authorList>
            <person name="Patel S."/>
            <person name="Fletcher B."/>
            <person name="Scott D.C."/>
            <person name="Ely B."/>
        </authorList>
    </citation>
    <scope>NUCLEOTIDE SEQUENCE [LARGE SCALE GENOMIC DNA]</scope>
    <source>
        <strain evidence="1 2">TK0059</strain>
    </source>
</reference>
<dbReference type="SUPFAM" id="SSF46689">
    <property type="entry name" value="Homeodomain-like"/>
    <property type="match status" value="1"/>
</dbReference>
<dbReference type="Gene3D" id="1.10.357.10">
    <property type="entry name" value="Tetracycline Repressor, domain 2"/>
    <property type="match status" value="1"/>
</dbReference>
<accession>A0ABM6TI86</accession>
<evidence type="ECO:0000313" key="2">
    <source>
        <dbReference type="Proteomes" id="UP000240527"/>
    </source>
</evidence>
<gene>
    <name evidence="1" type="ORF">B7G68_13835</name>
</gene>
<organism evidence="1 2">
    <name type="scientific">Caulobacter segnis</name>
    <dbReference type="NCBI Taxonomy" id="88688"/>
    <lineage>
        <taxon>Bacteria</taxon>
        <taxon>Pseudomonadati</taxon>
        <taxon>Pseudomonadota</taxon>
        <taxon>Alphaproteobacteria</taxon>
        <taxon>Caulobacterales</taxon>
        <taxon>Caulobacteraceae</taxon>
        <taxon>Caulobacter</taxon>
    </lineage>
</organism>
<dbReference type="EMBL" id="CP027850">
    <property type="protein sequence ID" value="AVQ02839.1"/>
    <property type="molecule type" value="Genomic_DNA"/>
</dbReference>
<proteinExistence type="predicted"/>
<evidence type="ECO:0000313" key="1">
    <source>
        <dbReference type="EMBL" id="AVQ02839.1"/>
    </source>
</evidence>
<name>A0ABM6TI86_9CAUL</name>
<sequence>MALDRARYLLSQSHADEPSVDGRRRRGQDSRARIVQAMLDLVREGHVSPSAELVAARADVGLRTVFRHFKDLESLYREMSGVIEAELLALAETPFKATSWRERVLELVERRGWAYERIAPFKHASEVHRHQSPTLALDNAKFVAGARDILRRELPASLADDRDLFEAIDLLLSFDAWRRLRRDQQLGPRDATEVLQMSIQTLLRQAERG</sequence>
<dbReference type="Proteomes" id="UP000240527">
    <property type="component" value="Chromosome"/>
</dbReference>